<dbReference type="RefSeq" id="WP_044616823.1">
    <property type="nucleotide sequence ID" value="NZ_CP007142.1"/>
</dbReference>
<name>A0A0C5VV49_9GAMM</name>
<dbReference type="KEGG" id="gsn:YC6258_02221"/>
<dbReference type="Proteomes" id="UP000032266">
    <property type="component" value="Chromosome"/>
</dbReference>
<evidence type="ECO:0000313" key="2">
    <source>
        <dbReference type="Proteomes" id="UP000032266"/>
    </source>
</evidence>
<protein>
    <submittedName>
        <fullName evidence="1">Uncharacterized protein</fullName>
    </submittedName>
</protein>
<dbReference type="AlphaFoldDB" id="A0A0C5VV49"/>
<dbReference type="STRING" id="1445510.YC6258_02221"/>
<reference evidence="1 2" key="1">
    <citation type="submission" date="2014-01" db="EMBL/GenBank/DDBJ databases">
        <title>Full genme sequencing of cellulolytic bacterium Gynuella sunshinyii YC6258T gen. nov., sp. nov.</title>
        <authorList>
            <person name="Khan H."/>
            <person name="Chung E.J."/>
            <person name="Chung Y.R."/>
        </authorList>
    </citation>
    <scope>NUCLEOTIDE SEQUENCE [LARGE SCALE GENOMIC DNA]</scope>
    <source>
        <strain evidence="1 2">YC6258</strain>
    </source>
</reference>
<sequence length="234" mass="25805">MNPNISIKYAVYGGSTGTSQARDITTTLQKRINKGELNITFDNNTFGDTAPGQHKGFAVIADINEQSFVYAGIEGDHVDFSKPPVNGYAHRNLKVSDISATYDPGNNQLFSHCQLDIENLAAEDFPNSHFPSTWIWLDFYLVADDDPIQTSDQFTKIGALPVAIKPVLEHSHIQSVSISNSDTYDMAGFLLSNPNLVPVGDYFLYVQVRNDDNTIATATGAFSSESYSYILNDY</sequence>
<dbReference type="HOGENOM" id="CLU_1183703_0_0_6"/>
<accession>A0A0C5VV49</accession>
<organism evidence="1 2">
    <name type="scientific">Gynuella sunshinyii YC6258</name>
    <dbReference type="NCBI Taxonomy" id="1445510"/>
    <lineage>
        <taxon>Bacteria</taxon>
        <taxon>Pseudomonadati</taxon>
        <taxon>Pseudomonadota</taxon>
        <taxon>Gammaproteobacteria</taxon>
        <taxon>Oceanospirillales</taxon>
        <taxon>Saccharospirillaceae</taxon>
        <taxon>Gynuella</taxon>
    </lineage>
</organism>
<gene>
    <name evidence="1" type="ORF">YC6258_02221</name>
</gene>
<dbReference type="EMBL" id="CP007142">
    <property type="protein sequence ID" value="AJQ94259.1"/>
    <property type="molecule type" value="Genomic_DNA"/>
</dbReference>
<proteinExistence type="predicted"/>
<evidence type="ECO:0000313" key="1">
    <source>
        <dbReference type="EMBL" id="AJQ94259.1"/>
    </source>
</evidence>
<keyword evidence="2" id="KW-1185">Reference proteome</keyword>
<dbReference type="OrthoDB" id="7060236at2"/>